<proteinExistence type="inferred from homology"/>
<sequence>MEDLNPIRNLRFEGFDIPELLGWIGRIKDGRGTESMDQAAAALQQCAQIVTELDETLRVELGKLEIEWTGNAGSIAQEATKQQSAVMQQSQDPLATSATSVEAQGRSYESAKNTLPNQSEMHNDKSENIFEKGLGYFGYTSDYDEEAKKIDGRKQVAQQALTSYRDTTVAQAENFQPMPEMQPAAVSAQSATASGTAGGGIGAFATPGSAGSVPGGGVGGGSDPGGGGAIGGRPGGSPGGSPGGGRTPGGRSGTDEEPHDGADGGPGSRPHPDEDGGPGIGLGGVLGIGAGGAAVAGIGAVAASKMLGGKAGAPEGSVRGGPAGAGKGKGGSLRGGSSGIGGPGDTTAGRTAGGSATSKPAPGSVMGPAATRGQGKSDEDAEHENKYYEEETPFDDNRLVAPPVFGADPEPDADDRKKQG</sequence>
<dbReference type="SUPFAM" id="SSF140459">
    <property type="entry name" value="PE/PPE dimer-like"/>
    <property type="match status" value="1"/>
</dbReference>
<accession>A0ABP6RNR4</accession>
<feature type="compositionally biased region" description="Gly residues" evidence="2">
    <location>
        <begin position="213"/>
        <end position="252"/>
    </location>
</feature>
<evidence type="ECO:0000313" key="4">
    <source>
        <dbReference type="EMBL" id="GAA3355546.1"/>
    </source>
</evidence>
<protein>
    <recommendedName>
        <fullName evidence="3">PPE domain-containing protein</fullName>
    </recommendedName>
</protein>
<feature type="region of interest" description="Disordered" evidence="2">
    <location>
        <begin position="212"/>
        <end position="286"/>
    </location>
</feature>
<evidence type="ECO:0000256" key="1">
    <source>
        <dbReference type="ARBA" id="ARBA00010652"/>
    </source>
</evidence>
<comment type="similarity">
    <text evidence="1">Belongs to the mycobacterial PPE family.</text>
</comment>
<evidence type="ECO:0000256" key="2">
    <source>
        <dbReference type="SAM" id="MobiDB-lite"/>
    </source>
</evidence>
<dbReference type="Gene3D" id="1.20.1260.20">
    <property type="entry name" value="PPE superfamily"/>
    <property type="match status" value="1"/>
</dbReference>
<keyword evidence="5" id="KW-1185">Reference proteome</keyword>
<dbReference type="Proteomes" id="UP001500483">
    <property type="component" value="Unassembled WGS sequence"/>
</dbReference>
<feature type="compositionally biased region" description="Basic and acidic residues" evidence="2">
    <location>
        <begin position="253"/>
        <end position="262"/>
    </location>
</feature>
<evidence type="ECO:0000313" key="5">
    <source>
        <dbReference type="Proteomes" id="UP001500483"/>
    </source>
</evidence>
<feature type="domain" description="PPE" evidence="3">
    <location>
        <begin position="26"/>
        <end position="127"/>
    </location>
</feature>
<dbReference type="Pfam" id="PF00823">
    <property type="entry name" value="PPE"/>
    <property type="match status" value="1"/>
</dbReference>
<feature type="compositionally biased region" description="Low complexity" evidence="2">
    <location>
        <begin position="345"/>
        <end position="357"/>
    </location>
</feature>
<feature type="compositionally biased region" description="Gly residues" evidence="2">
    <location>
        <begin position="277"/>
        <end position="286"/>
    </location>
</feature>
<comment type="caution">
    <text evidence="4">The sequence shown here is derived from an EMBL/GenBank/DDBJ whole genome shotgun (WGS) entry which is preliminary data.</text>
</comment>
<dbReference type="EMBL" id="BAAAYK010000038">
    <property type="protein sequence ID" value="GAA3355546.1"/>
    <property type="molecule type" value="Genomic_DNA"/>
</dbReference>
<feature type="region of interest" description="Disordered" evidence="2">
    <location>
        <begin position="308"/>
        <end position="420"/>
    </location>
</feature>
<feature type="compositionally biased region" description="Gly residues" evidence="2">
    <location>
        <begin position="318"/>
        <end position="344"/>
    </location>
</feature>
<reference evidence="5" key="1">
    <citation type="journal article" date="2019" name="Int. J. Syst. Evol. Microbiol.">
        <title>The Global Catalogue of Microorganisms (GCM) 10K type strain sequencing project: providing services to taxonomists for standard genome sequencing and annotation.</title>
        <authorList>
            <consortium name="The Broad Institute Genomics Platform"/>
            <consortium name="The Broad Institute Genome Sequencing Center for Infectious Disease"/>
            <person name="Wu L."/>
            <person name="Ma J."/>
        </authorList>
    </citation>
    <scope>NUCLEOTIDE SEQUENCE [LARGE SCALE GENOMIC DNA]</scope>
    <source>
        <strain evidence="5">JCM 9687</strain>
    </source>
</reference>
<organism evidence="4 5">
    <name type="scientific">Saccharopolyspora gregorii</name>
    <dbReference type="NCBI Taxonomy" id="33914"/>
    <lineage>
        <taxon>Bacteria</taxon>
        <taxon>Bacillati</taxon>
        <taxon>Actinomycetota</taxon>
        <taxon>Actinomycetes</taxon>
        <taxon>Pseudonocardiales</taxon>
        <taxon>Pseudonocardiaceae</taxon>
        <taxon>Saccharopolyspora</taxon>
    </lineage>
</organism>
<feature type="compositionally biased region" description="Polar residues" evidence="2">
    <location>
        <begin position="87"/>
        <end position="102"/>
    </location>
</feature>
<feature type="compositionally biased region" description="Polar residues" evidence="2">
    <location>
        <begin position="110"/>
        <end position="120"/>
    </location>
</feature>
<evidence type="ECO:0000259" key="3">
    <source>
        <dbReference type="Pfam" id="PF00823"/>
    </source>
</evidence>
<feature type="compositionally biased region" description="Basic and acidic residues" evidence="2">
    <location>
        <begin position="375"/>
        <end position="389"/>
    </location>
</feature>
<gene>
    <name evidence="4" type="ORF">GCM10020366_16110</name>
</gene>
<dbReference type="RefSeq" id="WP_344925296.1">
    <property type="nucleotide sequence ID" value="NZ_BAAAYK010000038.1"/>
</dbReference>
<dbReference type="InterPro" id="IPR038332">
    <property type="entry name" value="PPE_sf"/>
</dbReference>
<feature type="region of interest" description="Disordered" evidence="2">
    <location>
        <begin position="87"/>
        <end position="123"/>
    </location>
</feature>
<dbReference type="InterPro" id="IPR000030">
    <property type="entry name" value="PPE_dom"/>
</dbReference>
<name>A0ABP6RNR4_9PSEU</name>